<dbReference type="InterPro" id="IPR043133">
    <property type="entry name" value="GTP-CH-I_C/QueF"/>
</dbReference>
<evidence type="ECO:0000256" key="1">
    <source>
        <dbReference type="ARBA" id="ARBA00001353"/>
    </source>
</evidence>
<keyword evidence="5 6" id="KW-0456">Lyase</keyword>
<evidence type="ECO:0000313" key="9">
    <source>
        <dbReference type="Proteomes" id="UP000549882"/>
    </source>
</evidence>
<keyword evidence="4 6" id="KW-0289">Folate biosynthesis</keyword>
<dbReference type="EC" id="4.1.2.25" evidence="6"/>
<dbReference type="GO" id="GO:0046656">
    <property type="term" value="P:folic acid biosynthetic process"/>
    <property type="evidence" value="ECO:0007669"/>
    <property type="project" value="UniProtKB-UniRule"/>
</dbReference>
<evidence type="ECO:0000259" key="7">
    <source>
        <dbReference type="SMART" id="SM00905"/>
    </source>
</evidence>
<dbReference type="PANTHER" id="PTHR42844">
    <property type="entry name" value="DIHYDRONEOPTERIN ALDOLASE 1-RELATED"/>
    <property type="match status" value="1"/>
</dbReference>
<dbReference type="EMBL" id="JACHBI010000003">
    <property type="protein sequence ID" value="MBB5573689.1"/>
    <property type="molecule type" value="Genomic_DNA"/>
</dbReference>
<dbReference type="InterPro" id="IPR006156">
    <property type="entry name" value="Dihydroneopterin_aldolase"/>
</dbReference>
<dbReference type="NCBIfam" id="TIGR00526">
    <property type="entry name" value="folB_dom"/>
    <property type="match status" value="1"/>
</dbReference>
<protein>
    <recommendedName>
        <fullName evidence="6">7,8-dihydroneopterin aldolase</fullName>
        <ecNumber evidence="6">4.1.2.25</ecNumber>
    </recommendedName>
</protein>
<dbReference type="Proteomes" id="UP000549882">
    <property type="component" value="Unassembled WGS sequence"/>
</dbReference>
<dbReference type="AlphaFoldDB" id="A0A7W8XQD7"/>
<evidence type="ECO:0000313" key="8">
    <source>
        <dbReference type="EMBL" id="MBB5573689.1"/>
    </source>
</evidence>
<comment type="pathway">
    <text evidence="2 6">Cofactor biosynthesis; tetrahydrofolate biosynthesis; 2-amino-4-hydroxy-6-hydroxymethyl-7,8-dihydropteridine diphosphate from 7,8-dihydroneopterin triphosphate: step 3/4.</text>
</comment>
<dbReference type="PANTHER" id="PTHR42844:SF1">
    <property type="entry name" value="DIHYDRONEOPTERIN ALDOLASE 1-RELATED"/>
    <property type="match status" value="1"/>
</dbReference>
<keyword evidence="9" id="KW-1185">Reference proteome</keyword>
<dbReference type="SMART" id="SM00905">
    <property type="entry name" value="FolB"/>
    <property type="match status" value="1"/>
</dbReference>
<reference evidence="8 9" key="1">
    <citation type="submission" date="2020-08" db="EMBL/GenBank/DDBJ databases">
        <title>Genomic Encyclopedia of Type Strains, Phase IV (KMG-V): Genome sequencing to study the core and pangenomes of soil and plant-associated prokaryotes.</title>
        <authorList>
            <person name="Whitman W."/>
        </authorList>
    </citation>
    <scope>NUCLEOTIDE SEQUENCE [LARGE SCALE GENOMIC DNA]</scope>
    <source>
        <strain evidence="8 9">SEMIA 4064</strain>
    </source>
</reference>
<evidence type="ECO:0000256" key="3">
    <source>
        <dbReference type="ARBA" id="ARBA00005708"/>
    </source>
</evidence>
<dbReference type="NCBIfam" id="TIGR00525">
    <property type="entry name" value="folB"/>
    <property type="match status" value="1"/>
</dbReference>
<dbReference type="GO" id="GO:0005737">
    <property type="term" value="C:cytoplasm"/>
    <property type="evidence" value="ECO:0007669"/>
    <property type="project" value="TreeGrafter"/>
</dbReference>
<dbReference type="Gene3D" id="3.30.1130.10">
    <property type="match status" value="1"/>
</dbReference>
<dbReference type="CDD" id="cd00534">
    <property type="entry name" value="DHNA_DHNTPE"/>
    <property type="match status" value="1"/>
</dbReference>
<comment type="function">
    <text evidence="6">Catalyzes the conversion of 7,8-dihydroneopterin to 6-hydroxymethyl-7,8-dihydropterin.</text>
</comment>
<gene>
    <name evidence="8" type="ORF">GGD50_002302</name>
</gene>
<comment type="caution">
    <text evidence="8">The sequence shown here is derived from an EMBL/GenBank/DDBJ whole genome shotgun (WGS) entry which is preliminary data.</text>
</comment>
<dbReference type="GO" id="GO:0046654">
    <property type="term" value="P:tetrahydrofolate biosynthetic process"/>
    <property type="evidence" value="ECO:0007669"/>
    <property type="project" value="UniProtKB-UniRule"/>
</dbReference>
<dbReference type="InterPro" id="IPR006157">
    <property type="entry name" value="FolB_dom"/>
</dbReference>
<feature type="domain" description="Dihydroneopterin aldolase/epimerase" evidence="7">
    <location>
        <begin position="8"/>
        <end position="121"/>
    </location>
</feature>
<dbReference type="Pfam" id="PF02152">
    <property type="entry name" value="FolB"/>
    <property type="match status" value="1"/>
</dbReference>
<dbReference type="UniPathway" id="UPA00077">
    <property type="reaction ID" value="UER00154"/>
</dbReference>
<organism evidence="8 9">
    <name type="scientific">Rhizobium paranaense</name>
    <dbReference type="NCBI Taxonomy" id="1650438"/>
    <lineage>
        <taxon>Bacteria</taxon>
        <taxon>Pseudomonadati</taxon>
        <taxon>Pseudomonadota</taxon>
        <taxon>Alphaproteobacteria</taxon>
        <taxon>Hyphomicrobiales</taxon>
        <taxon>Rhizobiaceae</taxon>
        <taxon>Rhizobium/Agrobacterium group</taxon>
        <taxon>Rhizobium</taxon>
    </lineage>
</organism>
<dbReference type="SUPFAM" id="SSF55620">
    <property type="entry name" value="Tetrahydrobiopterin biosynthesis enzymes-like"/>
    <property type="match status" value="1"/>
</dbReference>
<evidence type="ECO:0000256" key="6">
    <source>
        <dbReference type="RuleBase" id="RU362079"/>
    </source>
</evidence>
<sequence length="123" mass="13877">MSDMIYTITLQNCAFFARHGVHDEEEFLGQRFFVDAELDVDAGEALAQDSIEDTVNYGIAFSVIEEIVTGRRRYLIEALALDVAKELSRRFPSVRRAKITVRKPNAPVPGVLDYVQVSVEHFA</sequence>
<evidence type="ECO:0000256" key="2">
    <source>
        <dbReference type="ARBA" id="ARBA00005013"/>
    </source>
</evidence>
<dbReference type="GO" id="GO:0004150">
    <property type="term" value="F:dihydroneopterin aldolase activity"/>
    <property type="evidence" value="ECO:0007669"/>
    <property type="project" value="UniProtKB-UniRule"/>
</dbReference>
<evidence type="ECO:0000256" key="4">
    <source>
        <dbReference type="ARBA" id="ARBA00022909"/>
    </source>
</evidence>
<name>A0A7W8XQD7_9HYPH</name>
<comment type="similarity">
    <text evidence="3 6">Belongs to the DHNA family.</text>
</comment>
<comment type="catalytic activity">
    <reaction evidence="1 6">
        <text>7,8-dihydroneopterin = 6-hydroxymethyl-7,8-dihydropterin + glycolaldehyde</text>
        <dbReference type="Rhea" id="RHEA:10540"/>
        <dbReference type="ChEBI" id="CHEBI:17001"/>
        <dbReference type="ChEBI" id="CHEBI:17071"/>
        <dbReference type="ChEBI" id="CHEBI:44841"/>
        <dbReference type="EC" id="4.1.2.25"/>
    </reaction>
</comment>
<evidence type="ECO:0000256" key="5">
    <source>
        <dbReference type="ARBA" id="ARBA00023239"/>
    </source>
</evidence>
<proteinExistence type="inferred from homology"/>
<accession>A0A7W8XQD7</accession>